<dbReference type="InterPro" id="IPR000843">
    <property type="entry name" value="HTH_LacI"/>
</dbReference>
<dbReference type="Gene3D" id="3.40.50.2300">
    <property type="match status" value="2"/>
</dbReference>
<dbReference type="SUPFAM" id="SSF47413">
    <property type="entry name" value="lambda repressor-like DNA-binding domains"/>
    <property type="match status" value="1"/>
</dbReference>
<dbReference type="InterPro" id="IPR010982">
    <property type="entry name" value="Lambda_DNA-bd_dom_sf"/>
</dbReference>
<proteinExistence type="predicted"/>
<dbReference type="SMART" id="SM00354">
    <property type="entry name" value="HTH_LACI"/>
    <property type="match status" value="1"/>
</dbReference>
<comment type="caution">
    <text evidence="5">The sequence shown here is derived from an EMBL/GenBank/DDBJ whole genome shotgun (WGS) entry which is preliminary data.</text>
</comment>
<dbReference type="PATRIC" id="fig|1681.46.peg.693"/>
<dbReference type="RefSeq" id="WP_014760779.1">
    <property type="nucleotide sequence ID" value="NZ_AP024712.1"/>
</dbReference>
<feature type="domain" description="HTH lacI-type" evidence="4">
    <location>
        <begin position="4"/>
        <end position="58"/>
    </location>
</feature>
<gene>
    <name evidence="5" type="ORF">HMPREF3196_01512</name>
</gene>
<sequence length="340" mass="37870">MDKAGIREVAKAAGVSISTVSRAFAHPEVVSEKTRHKVLQAADQLDFNISRSAAALKSGQTFRVALLMNEEITSWFNTQIFAGINSIMHDAGYDISVFQHIDTADMRRKFFTDLPVRRNVDAVFVASFAIDEKEVEQLKRIRVPIIGINTPSIDGFDASISIDDENGMYTATQHLLNLGHKHIVYACSAASESMDSSIDARGRGFIRACENVEKRRELNWQVVTVPRGRAFADSALSALLALDEFPDAICCQIDMMAIPLMLKLERYGHRTPRDYSIIGFDDSPYADTVNLTTMKQDPFKMGRSAAQKAIKLINGEEPEKPHEIVQPTLVLRESDALYTD</sequence>
<evidence type="ECO:0000256" key="1">
    <source>
        <dbReference type="ARBA" id="ARBA00023015"/>
    </source>
</evidence>
<evidence type="ECO:0000259" key="4">
    <source>
        <dbReference type="PROSITE" id="PS50932"/>
    </source>
</evidence>
<dbReference type="PANTHER" id="PTHR30146:SF109">
    <property type="entry name" value="HTH-TYPE TRANSCRIPTIONAL REGULATOR GALS"/>
    <property type="match status" value="1"/>
</dbReference>
<dbReference type="SUPFAM" id="SSF53822">
    <property type="entry name" value="Periplasmic binding protein-like I"/>
    <property type="match status" value="1"/>
</dbReference>
<keyword evidence="1" id="KW-0805">Transcription regulation</keyword>
<dbReference type="Pfam" id="PF00356">
    <property type="entry name" value="LacI"/>
    <property type="match status" value="1"/>
</dbReference>
<dbReference type="Proteomes" id="UP000070092">
    <property type="component" value="Unassembled WGS sequence"/>
</dbReference>
<keyword evidence="3" id="KW-0804">Transcription</keyword>
<reference evidence="5 6" key="1">
    <citation type="submission" date="2016-01" db="EMBL/GenBank/DDBJ databases">
        <authorList>
            <person name="Oliw E.H."/>
        </authorList>
    </citation>
    <scope>NUCLEOTIDE SEQUENCE [LARGE SCALE GENOMIC DNA]</scope>
    <source>
        <strain evidence="5 6">MJR8628B</strain>
    </source>
</reference>
<dbReference type="GO" id="GO:0000976">
    <property type="term" value="F:transcription cis-regulatory region binding"/>
    <property type="evidence" value="ECO:0007669"/>
    <property type="project" value="TreeGrafter"/>
</dbReference>
<evidence type="ECO:0000256" key="3">
    <source>
        <dbReference type="ARBA" id="ARBA00023163"/>
    </source>
</evidence>
<accession>A0A0H2PUM7</accession>
<dbReference type="PROSITE" id="PS50932">
    <property type="entry name" value="HTH_LACI_2"/>
    <property type="match status" value="1"/>
</dbReference>
<organism evidence="5 6">
    <name type="scientific">Bifidobacterium bifidum</name>
    <dbReference type="NCBI Taxonomy" id="1681"/>
    <lineage>
        <taxon>Bacteria</taxon>
        <taxon>Bacillati</taxon>
        <taxon>Actinomycetota</taxon>
        <taxon>Actinomycetes</taxon>
        <taxon>Bifidobacteriales</taxon>
        <taxon>Bifidobacteriaceae</taxon>
        <taxon>Bifidobacterium</taxon>
    </lineage>
</organism>
<evidence type="ECO:0000256" key="2">
    <source>
        <dbReference type="ARBA" id="ARBA00023125"/>
    </source>
</evidence>
<protein>
    <submittedName>
        <fullName evidence="5">Transcriptional regulator, LacI family</fullName>
    </submittedName>
</protein>
<dbReference type="Gene3D" id="1.10.260.40">
    <property type="entry name" value="lambda repressor-like DNA-binding domains"/>
    <property type="match status" value="1"/>
</dbReference>
<keyword evidence="2" id="KW-0238">DNA-binding</keyword>
<dbReference type="CDD" id="cd01392">
    <property type="entry name" value="HTH_LacI"/>
    <property type="match status" value="1"/>
</dbReference>
<dbReference type="GO" id="GO:0003700">
    <property type="term" value="F:DNA-binding transcription factor activity"/>
    <property type="evidence" value="ECO:0007669"/>
    <property type="project" value="TreeGrafter"/>
</dbReference>
<evidence type="ECO:0000313" key="5">
    <source>
        <dbReference type="EMBL" id="KWZ80819.1"/>
    </source>
</evidence>
<dbReference type="CDD" id="cd06267">
    <property type="entry name" value="PBP1_LacI_sugar_binding-like"/>
    <property type="match status" value="1"/>
</dbReference>
<dbReference type="GeneID" id="93093343"/>
<dbReference type="InterPro" id="IPR046335">
    <property type="entry name" value="LacI/GalR-like_sensor"/>
</dbReference>
<dbReference type="PANTHER" id="PTHR30146">
    <property type="entry name" value="LACI-RELATED TRANSCRIPTIONAL REPRESSOR"/>
    <property type="match status" value="1"/>
</dbReference>
<dbReference type="InterPro" id="IPR028082">
    <property type="entry name" value="Peripla_BP_I"/>
</dbReference>
<dbReference type="EMBL" id="LRPO01000040">
    <property type="protein sequence ID" value="KWZ80819.1"/>
    <property type="molecule type" value="Genomic_DNA"/>
</dbReference>
<evidence type="ECO:0000313" key="6">
    <source>
        <dbReference type="Proteomes" id="UP000070092"/>
    </source>
</evidence>
<dbReference type="Pfam" id="PF13377">
    <property type="entry name" value="Peripla_BP_3"/>
    <property type="match status" value="1"/>
</dbReference>
<name>A0A0H2PUM7_BIFBI</name>
<dbReference type="AlphaFoldDB" id="A0A0H2PUM7"/>